<evidence type="ECO:0000256" key="12">
    <source>
        <dbReference type="PROSITE-ProRule" id="PRU00267"/>
    </source>
</evidence>
<keyword evidence="5 12" id="KW-0238">DNA-binding</keyword>
<dbReference type="GO" id="GO:0007435">
    <property type="term" value="P:salivary gland morphogenesis"/>
    <property type="evidence" value="ECO:0007669"/>
    <property type="project" value="UniProtKB-ARBA"/>
</dbReference>
<dbReference type="GO" id="GO:0010628">
    <property type="term" value="P:positive regulation of gene expression"/>
    <property type="evidence" value="ECO:0007669"/>
    <property type="project" value="UniProtKB-ARBA"/>
</dbReference>
<dbReference type="GO" id="GO:0045892">
    <property type="term" value="P:negative regulation of DNA-templated transcription"/>
    <property type="evidence" value="ECO:0007669"/>
    <property type="project" value="UniProtKB-ARBA"/>
</dbReference>
<organism evidence="15 16">
    <name type="scientific">Tigriopus californicus</name>
    <name type="common">Marine copepod</name>
    <dbReference type="NCBI Taxonomy" id="6832"/>
    <lineage>
        <taxon>Eukaryota</taxon>
        <taxon>Metazoa</taxon>
        <taxon>Ecdysozoa</taxon>
        <taxon>Arthropoda</taxon>
        <taxon>Crustacea</taxon>
        <taxon>Multicrustacea</taxon>
        <taxon>Hexanauplia</taxon>
        <taxon>Copepoda</taxon>
        <taxon>Harpacticoida</taxon>
        <taxon>Harpacticidae</taxon>
        <taxon>Tigriopus</taxon>
    </lineage>
</organism>
<feature type="domain" description="HMG box" evidence="14">
    <location>
        <begin position="359"/>
        <end position="427"/>
    </location>
</feature>
<feature type="region of interest" description="Disordered" evidence="13">
    <location>
        <begin position="1"/>
        <end position="77"/>
    </location>
</feature>
<evidence type="ECO:0000256" key="8">
    <source>
        <dbReference type="ARBA" id="ARBA00023242"/>
    </source>
</evidence>
<evidence type="ECO:0000256" key="7">
    <source>
        <dbReference type="ARBA" id="ARBA00023163"/>
    </source>
</evidence>
<evidence type="ECO:0000256" key="3">
    <source>
        <dbReference type="ARBA" id="ARBA00022687"/>
    </source>
</evidence>
<dbReference type="GO" id="GO:0001222">
    <property type="term" value="F:transcription corepressor binding"/>
    <property type="evidence" value="ECO:0007669"/>
    <property type="project" value="UniProtKB-ARBA"/>
</dbReference>
<feature type="region of interest" description="Disordered" evidence="13">
    <location>
        <begin position="431"/>
        <end position="457"/>
    </location>
</feature>
<dbReference type="STRING" id="6832.A0A553NCA1"/>
<comment type="similarity">
    <text evidence="2">Belongs to the TCF/LEF family.</text>
</comment>
<dbReference type="GO" id="GO:0035277">
    <property type="term" value="P:spiracle morphogenesis, open tracheal system"/>
    <property type="evidence" value="ECO:0007669"/>
    <property type="project" value="UniProtKB-ARBA"/>
</dbReference>
<dbReference type="FunFam" id="1.10.30.10:FF:000001">
    <property type="entry name" value="transcription factor 7 isoform X2"/>
    <property type="match status" value="1"/>
</dbReference>
<evidence type="ECO:0000259" key="14">
    <source>
        <dbReference type="PROSITE" id="PS50118"/>
    </source>
</evidence>
<comment type="caution">
    <text evidence="15">The sequence shown here is derived from an EMBL/GenBank/DDBJ whole genome shotgun (WGS) entry which is preliminary data.</text>
</comment>
<dbReference type="Proteomes" id="UP000318571">
    <property type="component" value="Chromosome 10"/>
</dbReference>
<dbReference type="PANTHER" id="PTHR10373:SF38">
    <property type="entry name" value="PROTEIN PANGOLIN, ISOFORM J"/>
    <property type="match status" value="1"/>
</dbReference>
<evidence type="ECO:0000256" key="9">
    <source>
        <dbReference type="ARBA" id="ARBA00053480"/>
    </source>
</evidence>
<dbReference type="InterPro" id="IPR024940">
    <property type="entry name" value="TCF/LEF"/>
</dbReference>
<dbReference type="GO" id="GO:0000785">
    <property type="term" value="C:chromatin"/>
    <property type="evidence" value="ECO:0007669"/>
    <property type="project" value="TreeGrafter"/>
</dbReference>
<comment type="subcellular location">
    <subcellularLocation>
        <location evidence="1">Nucleus</location>
    </subcellularLocation>
</comment>
<comment type="subunit">
    <text evidence="10">Binds to the beta-catenin homolog arm or to gro.</text>
</comment>
<feature type="DNA-binding region" description="HMG box" evidence="12">
    <location>
        <begin position="359"/>
        <end position="427"/>
    </location>
</feature>
<dbReference type="InterPro" id="IPR027397">
    <property type="entry name" value="Catenin-bd_sf"/>
</dbReference>
<keyword evidence="6" id="KW-0010">Activator</keyword>
<evidence type="ECO:0000256" key="5">
    <source>
        <dbReference type="ARBA" id="ARBA00023125"/>
    </source>
</evidence>
<dbReference type="InterPro" id="IPR036910">
    <property type="entry name" value="HMG_box_dom_sf"/>
</dbReference>
<dbReference type="GO" id="GO:0000981">
    <property type="term" value="F:DNA-binding transcription factor activity, RNA polymerase II-specific"/>
    <property type="evidence" value="ECO:0007669"/>
    <property type="project" value="TreeGrafter"/>
</dbReference>
<keyword evidence="7" id="KW-0804">Transcription</keyword>
<evidence type="ECO:0000256" key="6">
    <source>
        <dbReference type="ARBA" id="ARBA00023159"/>
    </source>
</evidence>
<dbReference type="Gene3D" id="1.10.30.10">
    <property type="entry name" value="High mobility group box domain"/>
    <property type="match status" value="1"/>
</dbReference>
<feature type="compositionally biased region" description="Polar residues" evidence="13">
    <location>
        <begin position="318"/>
        <end position="343"/>
    </location>
</feature>
<keyword evidence="8 12" id="KW-0539">Nucleus</keyword>
<dbReference type="CDD" id="cd21996">
    <property type="entry name" value="HMG-box_TCF7-like"/>
    <property type="match status" value="1"/>
</dbReference>
<protein>
    <recommendedName>
        <fullName evidence="11">dTCF</fullName>
    </recommendedName>
</protein>
<dbReference type="GO" id="GO:0072091">
    <property type="term" value="P:regulation of stem cell proliferation"/>
    <property type="evidence" value="ECO:0007669"/>
    <property type="project" value="UniProtKB-ARBA"/>
</dbReference>
<evidence type="ECO:0000256" key="13">
    <source>
        <dbReference type="SAM" id="MobiDB-lite"/>
    </source>
</evidence>
<evidence type="ECO:0000256" key="4">
    <source>
        <dbReference type="ARBA" id="ARBA00023015"/>
    </source>
</evidence>
<dbReference type="SUPFAM" id="SSF47095">
    <property type="entry name" value="HMG-box"/>
    <property type="match status" value="1"/>
</dbReference>
<evidence type="ECO:0000313" key="16">
    <source>
        <dbReference type="Proteomes" id="UP000318571"/>
    </source>
</evidence>
<dbReference type="SMART" id="SM00398">
    <property type="entry name" value="HMG"/>
    <property type="match status" value="1"/>
</dbReference>
<name>A0A553NCA1_TIGCA</name>
<feature type="region of interest" description="Disordered" evidence="13">
    <location>
        <begin position="318"/>
        <end position="356"/>
    </location>
</feature>
<evidence type="ECO:0000256" key="1">
    <source>
        <dbReference type="ARBA" id="ARBA00004123"/>
    </source>
</evidence>
<dbReference type="GO" id="GO:0060070">
    <property type="term" value="P:canonical Wnt signaling pathway"/>
    <property type="evidence" value="ECO:0007669"/>
    <property type="project" value="TreeGrafter"/>
</dbReference>
<dbReference type="AlphaFoldDB" id="A0A553NCA1"/>
<keyword evidence="16" id="KW-1185">Reference proteome</keyword>
<dbReference type="Gene3D" id="4.10.900.10">
    <property type="entry name" value="TCF3-CBD (Catenin binding domain)"/>
    <property type="match status" value="1"/>
</dbReference>
<dbReference type="InterPro" id="IPR009071">
    <property type="entry name" value="HMG_box_dom"/>
</dbReference>
<dbReference type="GO" id="GO:1990907">
    <property type="term" value="C:beta-catenin-TCF complex"/>
    <property type="evidence" value="ECO:0007669"/>
    <property type="project" value="TreeGrafter"/>
</dbReference>
<keyword evidence="3" id="KW-0879">Wnt signaling pathway</keyword>
<evidence type="ECO:0000256" key="2">
    <source>
        <dbReference type="ARBA" id="ARBA00006569"/>
    </source>
</evidence>
<comment type="function">
    <text evidence="9">Segment polarity protein. Functions together with arm to transduce the Wingless (Wg) signal in embryos and in developing adult tissues. Acts as a transcriptional activator, but in the absence of arm, it binds to gro and acts as a transcriptional repressor of wg-responsive genes.</text>
</comment>
<proteinExistence type="inferred from homology"/>
<feature type="compositionally biased region" description="Polar residues" evidence="13">
    <location>
        <begin position="182"/>
        <end position="202"/>
    </location>
</feature>
<evidence type="ECO:0000256" key="10">
    <source>
        <dbReference type="ARBA" id="ARBA00061799"/>
    </source>
</evidence>
<feature type="region of interest" description="Disordered" evidence="13">
    <location>
        <begin position="148"/>
        <end position="202"/>
    </location>
</feature>
<feature type="compositionally biased region" description="Low complexity" evidence="13">
    <location>
        <begin position="165"/>
        <end position="181"/>
    </location>
</feature>
<dbReference type="Pfam" id="PF00505">
    <property type="entry name" value="HMG_box"/>
    <property type="match status" value="1"/>
</dbReference>
<keyword evidence="4" id="KW-0805">Transcription regulation</keyword>
<dbReference type="GO" id="GO:0007500">
    <property type="term" value="P:mesodermal cell fate determination"/>
    <property type="evidence" value="ECO:0007669"/>
    <property type="project" value="UniProtKB-ARBA"/>
</dbReference>
<evidence type="ECO:0000313" key="15">
    <source>
        <dbReference type="EMBL" id="TRY63071.1"/>
    </source>
</evidence>
<feature type="compositionally biased region" description="Polar residues" evidence="13">
    <location>
        <begin position="33"/>
        <end position="73"/>
    </location>
</feature>
<evidence type="ECO:0000256" key="11">
    <source>
        <dbReference type="ARBA" id="ARBA00080285"/>
    </source>
</evidence>
<feature type="compositionally biased region" description="Polar residues" evidence="13">
    <location>
        <begin position="10"/>
        <end position="26"/>
    </location>
</feature>
<dbReference type="GO" id="GO:0000978">
    <property type="term" value="F:RNA polymerase II cis-regulatory region sequence-specific DNA binding"/>
    <property type="evidence" value="ECO:0007669"/>
    <property type="project" value="TreeGrafter"/>
</dbReference>
<feature type="region of interest" description="Disordered" evidence="13">
    <location>
        <begin position="593"/>
        <end position="637"/>
    </location>
</feature>
<dbReference type="GO" id="GO:0019900">
    <property type="term" value="F:kinase binding"/>
    <property type="evidence" value="ECO:0007669"/>
    <property type="project" value="UniProtKB-ARBA"/>
</dbReference>
<reference evidence="15 16" key="1">
    <citation type="journal article" date="2018" name="Nat. Ecol. Evol.">
        <title>Genomic signatures of mitonuclear coevolution across populations of Tigriopus californicus.</title>
        <authorList>
            <person name="Barreto F.S."/>
            <person name="Watson E.T."/>
            <person name="Lima T.G."/>
            <person name="Willett C.S."/>
            <person name="Edmands S."/>
            <person name="Li W."/>
            <person name="Burton R.S."/>
        </authorList>
    </citation>
    <scope>NUCLEOTIDE SEQUENCE [LARGE SCALE GENOMIC DNA]</scope>
    <source>
        <strain evidence="15 16">San Diego</strain>
    </source>
</reference>
<feature type="compositionally biased region" description="Low complexity" evidence="13">
    <location>
        <begin position="604"/>
        <end position="624"/>
    </location>
</feature>
<sequence length="668" mass="71219">MATTARAPQRATSSSSQAAVPQSTSFHPHLGSRQASPTSAQVEASRTTALKNSAVNSSGTTLKSNKIPTSSQDPGGLSALKRDRFLSVANGITLDDFGCSNDELRIFTEEGEDEERELALNEELQAALLEDKTCLIRETELGIKQERLLRIDPGHPDPSSPSSPYPNGYPLLSPFSSSPFSNTNGHSQTPGSQSMVRSSGSPLSPSFLYNDSLGSPPPAHMGGIPYSLADPGLRSLYSMPPHSSSYPYPLIPSDVSGQFSSWAPCSVSPPSSPTSPFYAFVAASARVAVSAANLCSQSPDSVGESGLSRFGTPNSLLSPANSGYHSRSPSSMFSGSDGKSGTLKSRGRGASAKEKEAHIKKPLNAFMLYMKEMRPKIVAECTLKESAAINQILGRRWHGLSRDEQAKYYELARKERQLHMQLYPGWSARDNYAQSKKKKRKRMQEKGPESQGIGRIHMSSSEDLSSEYIMNEDLVLGGKKFRGKYGLIEHSDSWCKPCHSNGDDMSRDFLPGSSNYISSLSPCGDGLLMTNANDSAACSAAIAAASIMDMHLNSVPCSAAQLIHNNNVASSSGSNILTMDSILLTSPAGSHGPAGNLCNPSPPMLSLGPHSHLSGHHSLPPSSHGDGGGNLNFPPLNHHELMSLEQQKMVLSPEGAGANDQSPKYISL</sequence>
<dbReference type="PROSITE" id="PS50118">
    <property type="entry name" value="HMG_BOX_2"/>
    <property type="match status" value="1"/>
</dbReference>
<accession>A0A553NCA1</accession>
<dbReference type="EMBL" id="VCGU01000458">
    <property type="protein sequence ID" value="TRY63071.1"/>
    <property type="molecule type" value="Genomic_DNA"/>
</dbReference>
<gene>
    <name evidence="15" type="ORF">TCAL_07701</name>
</gene>
<dbReference type="PANTHER" id="PTHR10373">
    <property type="entry name" value="TRANSCRIPTION FACTOR 7 FAMILY MEMBER"/>
    <property type="match status" value="1"/>
</dbReference>